<dbReference type="RefSeq" id="WP_075640879.1">
    <property type="nucleotide sequence ID" value="NZ_MKIM01000028.1"/>
</dbReference>
<dbReference type="EMBL" id="MKIM01000028">
    <property type="protein sequence ID" value="OLP43560.1"/>
    <property type="molecule type" value="Genomic_DNA"/>
</dbReference>
<protein>
    <submittedName>
        <fullName evidence="1">Uncharacterized protein</fullName>
    </submittedName>
</protein>
<comment type="caution">
    <text evidence="1">The sequence shown here is derived from an EMBL/GenBank/DDBJ whole genome shotgun (WGS) entry which is preliminary data.</text>
</comment>
<dbReference type="Proteomes" id="UP000186894">
    <property type="component" value="Unassembled WGS sequence"/>
</dbReference>
<organism evidence="1 2">
    <name type="scientific">Rhizobium oryziradicis</name>
    <dbReference type="NCBI Taxonomy" id="1867956"/>
    <lineage>
        <taxon>Bacteria</taxon>
        <taxon>Pseudomonadati</taxon>
        <taxon>Pseudomonadota</taxon>
        <taxon>Alphaproteobacteria</taxon>
        <taxon>Hyphomicrobiales</taxon>
        <taxon>Rhizobiaceae</taxon>
        <taxon>Rhizobium/Agrobacterium group</taxon>
        <taxon>Rhizobium</taxon>
    </lineage>
</organism>
<dbReference type="STRING" id="1867956.BJF95_22140"/>
<evidence type="ECO:0000313" key="1">
    <source>
        <dbReference type="EMBL" id="OLP43560.1"/>
    </source>
</evidence>
<dbReference type="OrthoDB" id="8420080at2"/>
<dbReference type="AlphaFoldDB" id="A0A1Q8ZNT5"/>
<sequence length="151" mass="17094">MFDKVRVLEELLEAMIAENETITVRAVCRRSDGVFKHATDITRNTQRQATVNAAVARQETIRTAVERSSKKSRSELERLVATKNDEIAQLQADKELLIASHRAMILAVAEMGGFATWRKFYEGYQEVIDRLEKMRAIPSGEVVDFPPRGVT</sequence>
<evidence type="ECO:0000313" key="2">
    <source>
        <dbReference type="Proteomes" id="UP000186894"/>
    </source>
</evidence>
<gene>
    <name evidence="1" type="ORF">BJF95_22140</name>
</gene>
<proteinExistence type="predicted"/>
<keyword evidence="2" id="KW-1185">Reference proteome</keyword>
<name>A0A1Q8ZNT5_9HYPH</name>
<accession>A0A1Q8ZNT5</accession>
<reference evidence="1 2" key="1">
    <citation type="submission" date="2016-09" db="EMBL/GenBank/DDBJ databases">
        <title>Rhizobium oryziradicis sp. nov., isolated from the root of rice.</title>
        <authorList>
            <person name="Zhao J."/>
            <person name="Zhang X."/>
        </authorList>
    </citation>
    <scope>NUCLEOTIDE SEQUENCE [LARGE SCALE GENOMIC DNA]</scope>
    <source>
        <strain evidence="1 2">N19</strain>
    </source>
</reference>